<feature type="binding site" description="axial binding residue" evidence="8">
    <location>
        <position position="453"/>
    </location>
    <ligand>
        <name>heme</name>
        <dbReference type="ChEBI" id="CHEBI:30413"/>
    </ligand>
    <ligandPart>
        <name>Fe</name>
        <dbReference type="ChEBI" id="CHEBI:18248"/>
    </ligandPart>
</feature>
<dbReference type="Pfam" id="PF00067">
    <property type="entry name" value="p450"/>
    <property type="match status" value="1"/>
</dbReference>
<dbReference type="GO" id="GO:0016705">
    <property type="term" value="F:oxidoreductase activity, acting on paired donors, with incorporation or reduction of molecular oxygen"/>
    <property type="evidence" value="ECO:0007669"/>
    <property type="project" value="InterPro"/>
</dbReference>
<dbReference type="EMBL" id="MU003806">
    <property type="protein sequence ID" value="KAF2719878.1"/>
    <property type="molecule type" value="Genomic_DNA"/>
</dbReference>
<evidence type="ECO:0000256" key="4">
    <source>
        <dbReference type="ARBA" id="ARBA00022723"/>
    </source>
</evidence>
<evidence type="ECO:0000256" key="5">
    <source>
        <dbReference type="ARBA" id="ARBA00023002"/>
    </source>
</evidence>
<reference evidence="10" key="1">
    <citation type="journal article" date="2020" name="Stud. Mycol.">
        <title>101 Dothideomycetes genomes: a test case for predicting lifestyles and emergence of pathogens.</title>
        <authorList>
            <person name="Haridas S."/>
            <person name="Albert R."/>
            <person name="Binder M."/>
            <person name="Bloem J."/>
            <person name="Labutti K."/>
            <person name="Salamov A."/>
            <person name="Andreopoulos B."/>
            <person name="Baker S."/>
            <person name="Barry K."/>
            <person name="Bills G."/>
            <person name="Bluhm B."/>
            <person name="Cannon C."/>
            <person name="Castanera R."/>
            <person name="Culley D."/>
            <person name="Daum C."/>
            <person name="Ezra D."/>
            <person name="Gonzalez J."/>
            <person name="Henrissat B."/>
            <person name="Kuo A."/>
            <person name="Liang C."/>
            <person name="Lipzen A."/>
            <person name="Lutzoni F."/>
            <person name="Magnuson J."/>
            <person name="Mondo S."/>
            <person name="Nolan M."/>
            <person name="Ohm R."/>
            <person name="Pangilinan J."/>
            <person name="Park H.-J."/>
            <person name="Ramirez L."/>
            <person name="Alfaro M."/>
            <person name="Sun H."/>
            <person name="Tritt A."/>
            <person name="Yoshinaga Y."/>
            <person name="Zwiers L.-H."/>
            <person name="Turgeon B."/>
            <person name="Goodwin S."/>
            <person name="Spatafora J."/>
            <person name="Crous P."/>
            <person name="Grigoriev I."/>
        </authorList>
    </citation>
    <scope>NUCLEOTIDE SEQUENCE</scope>
    <source>
        <strain evidence="10">CBS 116435</strain>
    </source>
</reference>
<dbReference type="CDD" id="cd11041">
    <property type="entry name" value="CYP503A1-like"/>
    <property type="match status" value="1"/>
</dbReference>
<keyword evidence="5 9" id="KW-0560">Oxidoreductase</keyword>
<comment type="caution">
    <text evidence="10">The sequence shown here is derived from an EMBL/GenBank/DDBJ whole genome shotgun (WGS) entry which is preliminary data.</text>
</comment>
<dbReference type="PANTHER" id="PTHR46206:SF2">
    <property type="entry name" value="CYTOCHROME P450 MONOOXYGENASE AUSG-RELATED"/>
    <property type="match status" value="1"/>
</dbReference>
<evidence type="ECO:0000256" key="1">
    <source>
        <dbReference type="ARBA" id="ARBA00001971"/>
    </source>
</evidence>
<proteinExistence type="inferred from homology"/>
<organism evidence="10 11">
    <name type="scientific">Polychaeton citri CBS 116435</name>
    <dbReference type="NCBI Taxonomy" id="1314669"/>
    <lineage>
        <taxon>Eukaryota</taxon>
        <taxon>Fungi</taxon>
        <taxon>Dikarya</taxon>
        <taxon>Ascomycota</taxon>
        <taxon>Pezizomycotina</taxon>
        <taxon>Dothideomycetes</taxon>
        <taxon>Dothideomycetidae</taxon>
        <taxon>Capnodiales</taxon>
        <taxon>Capnodiaceae</taxon>
        <taxon>Polychaeton</taxon>
    </lineage>
</organism>
<dbReference type="AlphaFoldDB" id="A0A9P4UNJ7"/>
<dbReference type="GO" id="GO:0005506">
    <property type="term" value="F:iron ion binding"/>
    <property type="evidence" value="ECO:0007669"/>
    <property type="project" value="InterPro"/>
</dbReference>
<keyword evidence="11" id="KW-1185">Reference proteome</keyword>
<dbReference type="Proteomes" id="UP000799441">
    <property type="component" value="Unassembled WGS sequence"/>
</dbReference>
<dbReference type="PANTHER" id="PTHR46206">
    <property type="entry name" value="CYTOCHROME P450"/>
    <property type="match status" value="1"/>
</dbReference>
<comment type="similarity">
    <text evidence="2 9">Belongs to the cytochrome P450 family.</text>
</comment>
<dbReference type="InterPro" id="IPR002403">
    <property type="entry name" value="Cyt_P450_E_grp-IV"/>
</dbReference>
<evidence type="ECO:0000313" key="11">
    <source>
        <dbReference type="Proteomes" id="UP000799441"/>
    </source>
</evidence>
<comment type="cofactor">
    <cofactor evidence="1 8">
        <name>heme</name>
        <dbReference type="ChEBI" id="CHEBI:30413"/>
    </cofactor>
</comment>
<evidence type="ECO:0000256" key="2">
    <source>
        <dbReference type="ARBA" id="ARBA00010617"/>
    </source>
</evidence>
<dbReference type="InterPro" id="IPR001128">
    <property type="entry name" value="Cyt_P450"/>
</dbReference>
<dbReference type="GO" id="GO:0004497">
    <property type="term" value="F:monooxygenase activity"/>
    <property type="evidence" value="ECO:0007669"/>
    <property type="project" value="UniProtKB-KW"/>
</dbReference>
<evidence type="ECO:0000256" key="9">
    <source>
        <dbReference type="RuleBase" id="RU000461"/>
    </source>
</evidence>
<keyword evidence="6 8" id="KW-0408">Iron</keyword>
<sequence length="518" mass="59195">MLPSLQSHLEGVPVSLQLVVGFLIVGFLYKLITSDRPYAGLPVVTLQQKGWWRLLPVKWQWVLNGKELLATGLREHSGPFQVMTGSGPKIVLPNRFAEELRNHTSLNFNEAFAKDFFVHYPGFDGQRQGLQDETFIQEVVRVKLTQSLGLITDDLVEECDASLHEILGDNKQWQTKDIKEDVLDVVARLSSRVFLGKELCRNQEWLRISKNYTVDSFMAANYLRLCPDIIRPIVYWLIPTCTRIRQEVRDANRLIYPEVERRRKNAEKALEAGEKPAKAADAIGWMVEVSRGREVDYVAGQLALSLAAIHTTSETLTKTLITLCEEPKIAENLREEILQVLRTEGWSKVSLYKMKLLDSFLKESQRLDGLSFTSMNRKVKQPITLSDGTVLPNESRIMISDDKVNDPETFPNPKKFDATRFLHLRQQPGEENRHQYVTTTSDHMGFGHGSHACPGRFFASNEIKIALCFLLLRYDFKFLEGEGRPKDMEFESAKTTMPGLKLQVRRRSEELDLMSPQA</sequence>
<dbReference type="PRINTS" id="PR00465">
    <property type="entry name" value="EP450IV"/>
</dbReference>
<keyword evidence="7 9" id="KW-0503">Monooxygenase</keyword>
<dbReference type="InterPro" id="IPR036396">
    <property type="entry name" value="Cyt_P450_sf"/>
</dbReference>
<dbReference type="Gene3D" id="1.10.630.10">
    <property type="entry name" value="Cytochrome P450"/>
    <property type="match status" value="1"/>
</dbReference>
<evidence type="ECO:0000256" key="3">
    <source>
        <dbReference type="ARBA" id="ARBA00022617"/>
    </source>
</evidence>
<dbReference type="PROSITE" id="PS00086">
    <property type="entry name" value="CYTOCHROME_P450"/>
    <property type="match status" value="1"/>
</dbReference>
<keyword evidence="3 8" id="KW-0349">Heme</keyword>
<keyword evidence="4 8" id="KW-0479">Metal-binding</keyword>
<dbReference type="SUPFAM" id="SSF48264">
    <property type="entry name" value="Cytochrome P450"/>
    <property type="match status" value="1"/>
</dbReference>
<dbReference type="OrthoDB" id="1844152at2759"/>
<gene>
    <name evidence="10" type="ORF">K431DRAFT_313827</name>
</gene>
<dbReference type="InterPro" id="IPR017972">
    <property type="entry name" value="Cyt_P450_CS"/>
</dbReference>
<accession>A0A9P4UNJ7</accession>
<name>A0A9P4UNJ7_9PEZI</name>
<evidence type="ECO:0000256" key="8">
    <source>
        <dbReference type="PIRSR" id="PIRSR602403-1"/>
    </source>
</evidence>
<dbReference type="GO" id="GO:0020037">
    <property type="term" value="F:heme binding"/>
    <property type="evidence" value="ECO:0007669"/>
    <property type="project" value="InterPro"/>
</dbReference>
<evidence type="ECO:0000313" key="10">
    <source>
        <dbReference type="EMBL" id="KAF2719878.1"/>
    </source>
</evidence>
<evidence type="ECO:0000256" key="6">
    <source>
        <dbReference type="ARBA" id="ARBA00023004"/>
    </source>
</evidence>
<protein>
    <submittedName>
        <fullName evidence="10">Cytochrome P450</fullName>
    </submittedName>
</protein>
<evidence type="ECO:0000256" key="7">
    <source>
        <dbReference type="ARBA" id="ARBA00023033"/>
    </source>
</evidence>